<protein>
    <submittedName>
        <fullName evidence="1">Uncharacterized protein</fullName>
    </submittedName>
</protein>
<dbReference type="AlphaFoldDB" id="A0A1C7NCN7"/>
<evidence type="ECO:0000313" key="2">
    <source>
        <dbReference type="Proteomes" id="UP000093000"/>
    </source>
</evidence>
<dbReference type="EMBL" id="LUGH01000264">
    <property type="protein sequence ID" value="OBZ86873.1"/>
    <property type="molecule type" value="Genomic_DNA"/>
</dbReference>
<dbReference type="InParanoid" id="A0A1C7NCN7"/>
<reference evidence="1 2" key="1">
    <citation type="submission" date="2016-03" db="EMBL/GenBank/DDBJ databases">
        <title>Choanephora cucurbitarum.</title>
        <authorList>
            <person name="Min B."/>
            <person name="Park H."/>
            <person name="Park J.-H."/>
            <person name="Shin H.-D."/>
            <person name="Choi I.-G."/>
        </authorList>
    </citation>
    <scope>NUCLEOTIDE SEQUENCE [LARGE SCALE GENOMIC DNA]</scope>
    <source>
        <strain evidence="1 2">KUS-F28377</strain>
    </source>
</reference>
<organism evidence="1 2">
    <name type="scientific">Choanephora cucurbitarum</name>
    <dbReference type="NCBI Taxonomy" id="101091"/>
    <lineage>
        <taxon>Eukaryota</taxon>
        <taxon>Fungi</taxon>
        <taxon>Fungi incertae sedis</taxon>
        <taxon>Mucoromycota</taxon>
        <taxon>Mucoromycotina</taxon>
        <taxon>Mucoromycetes</taxon>
        <taxon>Mucorales</taxon>
        <taxon>Mucorineae</taxon>
        <taxon>Choanephoraceae</taxon>
        <taxon>Choanephoroideae</taxon>
        <taxon>Choanephora</taxon>
    </lineage>
</organism>
<comment type="caution">
    <text evidence="1">The sequence shown here is derived from an EMBL/GenBank/DDBJ whole genome shotgun (WGS) entry which is preliminary data.</text>
</comment>
<accession>A0A1C7NCN7</accession>
<dbReference type="Proteomes" id="UP000093000">
    <property type="component" value="Unassembled WGS sequence"/>
</dbReference>
<evidence type="ECO:0000313" key="1">
    <source>
        <dbReference type="EMBL" id="OBZ86873.1"/>
    </source>
</evidence>
<keyword evidence="2" id="KW-1185">Reference proteome</keyword>
<sequence length="127" mass="14342">MSTPTANAALMSQLLTESRLGHTPICSPFDPKENINHFELECQRLSLTDERKRLHIGSYLPAENRTLGCSFPWGTNLARSPQDLWCMSPQDPIHHFAQHHYPKTTWKLINKAAVALEESLSSDDTLS</sequence>
<name>A0A1C7NCN7_9FUNG</name>
<proteinExistence type="predicted"/>
<gene>
    <name evidence="1" type="ORF">A0J61_05077</name>
</gene>